<gene>
    <name evidence="1" type="ORF">ES288_D01G154200v1</name>
</gene>
<evidence type="ECO:0000313" key="2">
    <source>
        <dbReference type="Proteomes" id="UP000323506"/>
    </source>
</evidence>
<dbReference type="EMBL" id="CM017701">
    <property type="protein sequence ID" value="TYG83260.1"/>
    <property type="molecule type" value="Genomic_DNA"/>
</dbReference>
<proteinExistence type="predicted"/>
<evidence type="ECO:0000313" key="1">
    <source>
        <dbReference type="EMBL" id="TYG83260.1"/>
    </source>
</evidence>
<protein>
    <submittedName>
        <fullName evidence="1">Uncharacterized protein</fullName>
    </submittedName>
</protein>
<dbReference type="AlphaFoldDB" id="A0A5D2DQ47"/>
<accession>A0A5D2DQ47</accession>
<organism evidence="1 2">
    <name type="scientific">Gossypium darwinii</name>
    <name type="common">Darwin's cotton</name>
    <name type="synonym">Gossypium barbadense var. darwinii</name>
    <dbReference type="NCBI Taxonomy" id="34276"/>
    <lineage>
        <taxon>Eukaryota</taxon>
        <taxon>Viridiplantae</taxon>
        <taxon>Streptophyta</taxon>
        <taxon>Embryophyta</taxon>
        <taxon>Tracheophyta</taxon>
        <taxon>Spermatophyta</taxon>
        <taxon>Magnoliopsida</taxon>
        <taxon>eudicotyledons</taxon>
        <taxon>Gunneridae</taxon>
        <taxon>Pentapetalae</taxon>
        <taxon>rosids</taxon>
        <taxon>malvids</taxon>
        <taxon>Malvales</taxon>
        <taxon>Malvaceae</taxon>
        <taxon>Malvoideae</taxon>
        <taxon>Gossypium</taxon>
    </lineage>
</organism>
<sequence>MLLYRFFFIFVVPVKTRMKERVKTRRFRLASIEGRIWLFTRLIREVVHGKLVLLRINNEDGVDVVNKGCYNENLSQQINIDDRGIAIFWLHVIPATVMYSSQGPFSCPEKLGSISFSVEFLKIILITLLY</sequence>
<reference evidence="1 2" key="1">
    <citation type="submission" date="2019-06" db="EMBL/GenBank/DDBJ databases">
        <title>WGS assembly of Gossypium darwinii.</title>
        <authorList>
            <person name="Chen Z.J."/>
            <person name="Sreedasyam A."/>
            <person name="Ando A."/>
            <person name="Song Q."/>
            <person name="De L."/>
            <person name="Hulse-Kemp A."/>
            <person name="Ding M."/>
            <person name="Ye W."/>
            <person name="Kirkbride R."/>
            <person name="Jenkins J."/>
            <person name="Plott C."/>
            <person name="Lovell J."/>
            <person name="Lin Y.-M."/>
            <person name="Vaughn R."/>
            <person name="Liu B."/>
            <person name="Li W."/>
            <person name="Simpson S."/>
            <person name="Scheffler B."/>
            <person name="Saski C."/>
            <person name="Grover C."/>
            <person name="Hu G."/>
            <person name="Conover J."/>
            <person name="Carlson J."/>
            <person name="Shu S."/>
            <person name="Boston L."/>
            <person name="Williams M."/>
            <person name="Peterson D."/>
            <person name="Mcgee K."/>
            <person name="Jones D."/>
            <person name="Wendel J."/>
            <person name="Stelly D."/>
            <person name="Grimwood J."/>
            <person name="Schmutz J."/>
        </authorList>
    </citation>
    <scope>NUCLEOTIDE SEQUENCE [LARGE SCALE GENOMIC DNA]</scope>
    <source>
        <strain evidence="1">1808015.09</strain>
    </source>
</reference>
<name>A0A5D2DQ47_GOSDA</name>
<dbReference type="Proteomes" id="UP000323506">
    <property type="component" value="Chromosome D01"/>
</dbReference>
<keyword evidence="2" id="KW-1185">Reference proteome</keyword>